<dbReference type="Proteomes" id="UP001497680">
    <property type="component" value="Unassembled WGS sequence"/>
</dbReference>
<comment type="caution">
    <text evidence="1">The sequence shown here is derived from an EMBL/GenBank/DDBJ whole genome shotgun (WGS) entry which is preliminary data.</text>
</comment>
<gene>
    <name evidence="1" type="ORF">F4821DRAFT_259652</name>
</gene>
<evidence type="ECO:0000313" key="2">
    <source>
        <dbReference type="Proteomes" id="UP001497680"/>
    </source>
</evidence>
<sequence length="273" mass="29011">MAAQFFFDLLGGPQSQQIMSGADSPSSVSTGGTAASSPVNNVFGAFGAVLGYIGAEAATMLTLERLLWPQRLQAMDRLFEHGLLRGAGQGHMLGTAFFPQQGWTYTMHGDGTEYESLTEPLRNCLWARALTYIAMPKIHSPSATGTPDQIEKGRSPPVQARVTVSHLTIAPASAKDKDDPNLTFVSEDTSTPNSRVIAAIFASEFTGIMVAMGVIRGPRVAAGTTPVECIVLVVLGRPSLRLRGALSAVRRQLHALLGATDLDLAVLPPLWTP</sequence>
<evidence type="ECO:0000313" key="1">
    <source>
        <dbReference type="EMBL" id="KAI6086645.1"/>
    </source>
</evidence>
<dbReference type="EMBL" id="MU394313">
    <property type="protein sequence ID" value="KAI6086645.1"/>
    <property type="molecule type" value="Genomic_DNA"/>
</dbReference>
<name>A0ACC0D269_9PEZI</name>
<protein>
    <submittedName>
        <fullName evidence="1">Uncharacterized protein</fullName>
    </submittedName>
</protein>
<reference evidence="1 2" key="1">
    <citation type="journal article" date="2022" name="New Phytol.">
        <title>Ecological generalism drives hyperdiversity of secondary metabolite gene clusters in xylarialean endophytes.</title>
        <authorList>
            <person name="Franco M.E.E."/>
            <person name="Wisecaver J.H."/>
            <person name="Arnold A.E."/>
            <person name="Ju Y.M."/>
            <person name="Slot J.C."/>
            <person name="Ahrendt S."/>
            <person name="Moore L.P."/>
            <person name="Eastman K.E."/>
            <person name="Scott K."/>
            <person name="Konkel Z."/>
            <person name="Mondo S.J."/>
            <person name="Kuo A."/>
            <person name="Hayes R.D."/>
            <person name="Haridas S."/>
            <person name="Andreopoulos B."/>
            <person name="Riley R."/>
            <person name="LaButti K."/>
            <person name="Pangilinan J."/>
            <person name="Lipzen A."/>
            <person name="Amirebrahimi M."/>
            <person name="Yan J."/>
            <person name="Adam C."/>
            <person name="Keymanesh K."/>
            <person name="Ng V."/>
            <person name="Louie K."/>
            <person name="Northen T."/>
            <person name="Drula E."/>
            <person name="Henrissat B."/>
            <person name="Hsieh H.M."/>
            <person name="Youens-Clark K."/>
            <person name="Lutzoni F."/>
            <person name="Miadlikowska J."/>
            <person name="Eastwood D.C."/>
            <person name="Hamelin R.C."/>
            <person name="Grigoriev I.V."/>
            <person name="U'Ren J.M."/>
        </authorList>
    </citation>
    <scope>NUCLEOTIDE SEQUENCE [LARGE SCALE GENOMIC DNA]</scope>
    <source>
        <strain evidence="1 2">ER1909</strain>
    </source>
</reference>
<organism evidence="1 2">
    <name type="scientific">Hypoxylon rubiginosum</name>
    <dbReference type="NCBI Taxonomy" id="110542"/>
    <lineage>
        <taxon>Eukaryota</taxon>
        <taxon>Fungi</taxon>
        <taxon>Dikarya</taxon>
        <taxon>Ascomycota</taxon>
        <taxon>Pezizomycotina</taxon>
        <taxon>Sordariomycetes</taxon>
        <taxon>Xylariomycetidae</taxon>
        <taxon>Xylariales</taxon>
        <taxon>Hypoxylaceae</taxon>
        <taxon>Hypoxylon</taxon>
    </lineage>
</organism>
<accession>A0ACC0D269</accession>
<keyword evidence="2" id="KW-1185">Reference proteome</keyword>
<proteinExistence type="predicted"/>